<keyword evidence="5" id="KW-1185">Reference proteome</keyword>
<dbReference type="PATRIC" id="fig|1300344.3.peg.2634"/>
<protein>
    <recommendedName>
        <fullName evidence="6">DUF86 domain-containing protein</fullName>
    </recommendedName>
</protein>
<evidence type="ECO:0000256" key="3">
    <source>
        <dbReference type="ARBA" id="ARBA00022801"/>
    </source>
</evidence>
<keyword evidence="2" id="KW-0540">Nuclease</keyword>
<dbReference type="GO" id="GO:0110001">
    <property type="term" value="C:toxin-antitoxin complex"/>
    <property type="evidence" value="ECO:0007669"/>
    <property type="project" value="InterPro"/>
</dbReference>
<dbReference type="STRING" id="1300344.I598_2621"/>
<organism evidence="4 5">
    <name type="scientific">Isoptericola dokdonensis DS-3</name>
    <dbReference type="NCBI Taxonomy" id="1300344"/>
    <lineage>
        <taxon>Bacteria</taxon>
        <taxon>Bacillati</taxon>
        <taxon>Actinomycetota</taxon>
        <taxon>Actinomycetes</taxon>
        <taxon>Micrococcales</taxon>
        <taxon>Promicromonosporaceae</taxon>
        <taxon>Isoptericola</taxon>
    </lineage>
</organism>
<keyword evidence="3" id="KW-0378">Hydrolase</keyword>
<evidence type="ECO:0000256" key="1">
    <source>
        <dbReference type="ARBA" id="ARBA00022649"/>
    </source>
</evidence>
<keyword evidence="1" id="KW-1277">Toxin-antitoxin system</keyword>
<evidence type="ECO:0000256" key="2">
    <source>
        <dbReference type="ARBA" id="ARBA00022722"/>
    </source>
</evidence>
<evidence type="ECO:0000313" key="5">
    <source>
        <dbReference type="Proteomes" id="UP000076794"/>
    </source>
</evidence>
<accession>A0A168FMR4</accession>
<dbReference type="Proteomes" id="UP000076794">
    <property type="component" value="Chromosome"/>
</dbReference>
<reference evidence="4 5" key="1">
    <citation type="submission" date="2016-01" db="EMBL/GenBank/DDBJ databases">
        <title>Complete genome sequence of a soil Actinobacterium, Isoptericola dokdonensis DS-3.</title>
        <authorList>
            <person name="Kwon S.-K."/>
            <person name="Kim J.F."/>
        </authorList>
    </citation>
    <scope>NUCLEOTIDE SEQUENCE [LARGE SCALE GENOMIC DNA]</scope>
    <source>
        <strain evidence="4 5">DS-3</strain>
    </source>
</reference>
<name>A0A168FMR4_9MICO</name>
<dbReference type="KEGG" id="ido:I598_2621"/>
<dbReference type="GO" id="GO:0004540">
    <property type="term" value="F:RNA nuclease activity"/>
    <property type="evidence" value="ECO:0007669"/>
    <property type="project" value="InterPro"/>
</dbReference>
<dbReference type="EMBL" id="CP014209">
    <property type="protein sequence ID" value="ANC32151.1"/>
    <property type="molecule type" value="Genomic_DNA"/>
</dbReference>
<dbReference type="InterPro" id="IPR008201">
    <property type="entry name" value="HepT-like"/>
</dbReference>
<dbReference type="OrthoDB" id="4829434at2"/>
<dbReference type="AlphaFoldDB" id="A0A168FMR4"/>
<dbReference type="GO" id="GO:0016787">
    <property type="term" value="F:hydrolase activity"/>
    <property type="evidence" value="ECO:0007669"/>
    <property type="project" value="UniProtKB-KW"/>
</dbReference>
<sequence>MKRSDGDHAGEALEHLEILRAHVEAGSWEDQVTVDAVCLRLAAAIDASSRLSEAARAEAFGTLWPAVRATRNRIVHGYVTVDAEIVRATVEHDLDGFAAALRRIGRDT</sequence>
<evidence type="ECO:0000313" key="4">
    <source>
        <dbReference type="EMBL" id="ANC32151.1"/>
    </source>
</evidence>
<dbReference type="Pfam" id="PF01934">
    <property type="entry name" value="HepT-like"/>
    <property type="match status" value="1"/>
</dbReference>
<gene>
    <name evidence="4" type="ORF">I598_2621</name>
</gene>
<evidence type="ECO:0008006" key="6">
    <source>
        <dbReference type="Google" id="ProtNLM"/>
    </source>
</evidence>
<proteinExistence type="predicted"/>